<gene>
    <name evidence="1" type="ORF">IAD02_03795</name>
</gene>
<dbReference type="Proteomes" id="UP000886742">
    <property type="component" value="Unassembled WGS sequence"/>
</dbReference>
<protein>
    <submittedName>
        <fullName evidence="1">Uncharacterized protein</fullName>
    </submittedName>
</protein>
<sequence>MQWKNIFSWEKIRQHFDWTPVAVRGPRPRYETYNDVGRVLLGYEVEVKYLYHGVKKRMFVTDEEKLGLVSRKRALANAISFYKDTKGKILEYKKQKEQQK</sequence>
<proteinExistence type="predicted"/>
<accession>A0A9D1JWL7</accession>
<dbReference type="AlphaFoldDB" id="A0A9D1JWL7"/>
<comment type="caution">
    <text evidence="1">The sequence shown here is derived from an EMBL/GenBank/DDBJ whole genome shotgun (WGS) entry which is preliminary data.</text>
</comment>
<evidence type="ECO:0000313" key="2">
    <source>
        <dbReference type="Proteomes" id="UP000886742"/>
    </source>
</evidence>
<dbReference type="EMBL" id="DVJI01000012">
    <property type="protein sequence ID" value="HIS71078.1"/>
    <property type="molecule type" value="Genomic_DNA"/>
</dbReference>
<name>A0A9D1JWL7_9PROT</name>
<reference evidence="1" key="2">
    <citation type="journal article" date="2021" name="PeerJ">
        <title>Extensive microbial diversity within the chicken gut microbiome revealed by metagenomics and culture.</title>
        <authorList>
            <person name="Gilroy R."/>
            <person name="Ravi A."/>
            <person name="Getino M."/>
            <person name="Pursley I."/>
            <person name="Horton D.L."/>
            <person name="Alikhan N.F."/>
            <person name="Baker D."/>
            <person name="Gharbi K."/>
            <person name="Hall N."/>
            <person name="Watson M."/>
            <person name="Adriaenssens E.M."/>
            <person name="Foster-Nyarko E."/>
            <person name="Jarju S."/>
            <person name="Secka A."/>
            <person name="Antonio M."/>
            <person name="Oren A."/>
            <person name="Chaudhuri R.R."/>
            <person name="La Ragione R."/>
            <person name="Hildebrand F."/>
            <person name="Pallen M.J."/>
        </authorList>
    </citation>
    <scope>NUCLEOTIDE SEQUENCE</scope>
    <source>
        <strain evidence="1">ChiGjej3B3-5194</strain>
    </source>
</reference>
<organism evidence="1 2">
    <name type="scientific">Candidatus Enterousia intestinigallinarum</name>
    <dbReference type="NCBI Taxonomy" id="2840790"/>
    <lineage>
        <taxon>Bacteria</taxon>
        <taxon>Pseudomonadati</taxon>
        <taxon>Pseudomonadota</taxon>
        <taxon>Alphaproteobacteria</taxon>
        <taxon>Candidatus Enterousia</taxon>
    </lineage>
</organism>
<evidence type="ECO:0000313" key="1">
    <source>
        <dbReference type="EMBL" id="HIS71078.1"/>
    </source>
</evidence>
<reference evidence="1" key="1">
    <citation type="submission" date="2020-10" db="EMBL/GenBank/DDBJ databases">
        <authorList>
            <person name="Gilroy R."/>
        </authorList>
    </citation>
    <scope>NUCLEOTIDE SEQUENCE</scope>
    <source>
        <strain evidence="1">ChiGjej3B3-5194</strain>
    </source>
</reference>